<proteinExistence type="predicted"/>
<keyword evidence="1" id="KW-0812">Transmembrane</keyword>
<keyword evidence="1" id="KW-1133">Transmembrane helix</keyword>
<comment type="caution">
    <text evidence="2">The sequence shown here is derived from an EMBL/GenBank/DDBJ whole genome shotgun (WGS) entry which is preliminary data.</text>
</comment>
<keyword evidence="1" id="KW-0472">Membrane</keyword>
<sequence length="237" mass="25997">MLIPFRTFRKILLGSILLVSTASLVLSLYLKPHFVHPNSAYVLVGILDSLIFAGVLSISRKKLLASPQPVATEVLGLFTLLPFSLILMLYALSIVVIPDPTALGVFAILQILIFIGTILHGLYTLCLITTAMLTVCLFDRDVWCRDIDSSPSPFPMSVLFGFICPCCFVSPDSAFFEDIPEQEHESLGTIPTGGLEPTPEMRMVGGLSSRSLVLVPNEVERRTSIMISFEEAAYDEV</sequence>
<reference evidence="2" key="1">
    <citation type="submission" date="2023-03" db="EMBL/GenBank/DDBJ databases">
        <title>Massive genome expansion in bonnet fungi (Mycena s.s.) driven by repeated elements and novel gene families across ecological guilds.</title>
        <authorList>
            <consortium name="Lawrence Berkeley National Laboratory"/>
            <person name="Harder C.B."/>
            <person name="Miyauchi S."/>
            <person name="Viragh M."/>
            <person name="Kuo A."/>
            <person name="Thoen E."/>
            <person name="Andreopoulos B."/>
            <person name="Lu D."/>
            <person name="Skrede I."/>
            <person name="Drula E."/>
            <person name="Henrissat B."/>
            <person name="Morin E."/>
            <person name="Kohler A."/>
            <person name="Barry K."/>
            <person name="LaButti K."/>
            <person name="Morin E."/>
            <person name="Salamov A."/>
            <person name="Lipzen A."/>
            <person name="Mereny Z."/>
            <person name="Hegedus B."/>
            <person name="Baldrian P."/>
            <person name="Stursova M."/>
            <person name="Weitz H."/>
            <person name="Taylor A."/>
            <person name="Grigoriev I.V."/>
            <person name="Nagy L.G."/>
            <person name="Martin F."/>
            <person name="Kauserud H."/>
        </authorList>
    </citation>
    <scope>NUCLEOTIDE SEQUENCE</scope>
    <source>
        <strain evidence="2">CBHHK182m</strain>
    </source>
</reference>
<organism evidence="2 3">
    <name type="scientific">Mycena metata</name>
    <dbReference type="NCBI Taxonomy" id="1033252"/>
    <lineage>
        <taxon>Eukaryota</taxon>
        <taxon>Fungi</taxon>
        <taxon>Dikarya</taxon>
        <taxon>Basidiomycota</taxon>
        <taxon>Agaricomycotina</taxon>
        <taxon>Agaricomycetes</taxon>
        <taxon>Agaricomycetidae</taxon>
        <taxon>Agaricales</taxon>
        <taxon>Marasmiineae</taxon>
        <taxon>Mycenaceae</taxon>
        <taxon>Mycena</taxon>
    </lineage>
</organism>
<evidence type="ECO:0000256" key="1">
    <source>
        <dbReference type="SAM" id="Phobius"/>
    </source>
</evidence>
<dbReference type="Proteomes" id="UP001215598">
    <property type="component" value="Unassembled WGS sequence"/>
</dbReference>
<accession>A0AAD7KCE8</accession>
<keyword evidence="3" id="KW-1185">Reference proteome</keyword>
<evidence type="ECO:0000313" key="3">
    <source>
        <dbReference type="Proteomes" id="UP001215598"/>
    </source>
</evidence>
<feature type="transmembrane region" description="Helical" evidence="1">
    <location>
        <begin position="12"/>
        <end position="29"/>
    </location>
</feature>
<dbReference type="AlphaFoldDB" id="A0AAD7KCE8"/>
<dbReference type="EMBL" id="JARKIB010000003">
    <property type="protein sequence ID" value="KAJ7782808.1"/>
    <property type="molecule type" value="Genomic_DNA"/>
</dbReference>
<gene>
    <name evidence="2" type="ORF">B0H16DRAFT_1494441</name>
</gene>
<feature type="transmembrane region" description="Helical" evidence="1">
    <location>
        <begin position="103"/>
        <end position="123"/>
    </location>
</feature>
<feature type="transmembrane region" description="Helical" evidence="1">
    <location>
        <begin position="70"/>
        <end position="97"/>
    </location>
</feature>
<name>A0AAD7KCE8_9AGAR</name>
<protein>
    <submittedName>
        <fullName evidence="2">Uncharacterized protein</fullName>
    </submittedName>
</protein>
<feature type="transmembrane region" description="Helical" evidence="1">
    <location>
        <begin position="41"/>
        <end position="58"/>
    </location>
</feature>
<evidence type="ECO:0000313" key="2">
    <source>
        <dbReference type="EMBL" id="KAJ7782808.1"/>
    </source>
</evidence>